<feature type="signal peptide" evidence="3">
    <location>
        <begin position="1"/>
        <end position="20"/>
    </location>
</feature>
<feature type="compositionally biased region" description="Low complexity" evidence="2">
    <location>
        <begin position="424"/>
        <end position="450"/>
    </location>
</feature>
<proteinExistence type="predicted"/>
<comment type="caution">
    <text evidence="5">The sequence shown here is derived from an EMBL/GenBank/DDBJ whole genome shotgun (WGS) entry which is preliminary data.</text>
</comment>
<feature type="region of interest" description="Disordered" evidence="2">
    <location>
        <begin position="218"/>
        <end position="276"/>
    </location>
</feature>
<feature type="compositionally biased region" description="Low complexity" evidence="2">
    <location>
        <begin position="723"/>
        <end position="734"/>
    </location>
</feature>
<keyword evidence="3" id="KW-0732">Signal</keyword>
<dbReference type="AlphaFoldDB" id="A0A8H7D0K1"/>
<dbReference type="OrthoDB" id="7690434at2759"/>
<feature type="chain" id="PRO_5034097621" description="Mediator of RNA polymerase II transcription subunit 25 von Willebrand factor type A domain-containing protein" evidence="3">
    <location>
        <begin position="21"/>
        <end position="896"/>
    </location>
</feature>
<organism evidence="5 6">
    <name type="scientific">Mycena sanguinolenta</name>
    <dbReference type="NCBI Taxonomy" id="230812"/>
    <lineage>
        <taxon>Eukaryota</taxon>
        <taxon>Fungi</taxon>
        <taxon>Dikarya</taxon>
        <taxon>Basidiomycota</taxon>
        <taxon>Agaricomycotina</taxon>
        <taxon>Agaricomycetes</taxon>
        <taxon>Agaricomycetidae</taxon>
        <taxon>Agaricales</taxon>
        <taxon>Marasmiineae</taxon>
        <taxon>Mycenaceae</taxon>
        <taxon>Mycena</taxon>
    </lineage>
</organism>
<sequence length="896" mass="95560">MSSEAMIAIAFVVDSSAALAAEWPLLFAGYITPMLRRLKESNPPGIKFRVAFVTYGTQDTPLISKNFFHDWVALVPSFRDDPSKLGLGQTTCGGDTGMAALEGFVAALELFDILRQTAQAKASPFPPVYHIFHVAAGMPDSTERPQCNESPILDSVTWESLPSEMKKRNIHLSSISVRAKLPKFSELHSTSSLVAPWFAVRPQHTVLLAGYITQKAGMKRPGEPMTTTPDPKRAKMSPPNTNISPQNIQTSPPNMQTSPARVQTPATVPTPTPTPMRIPTPSTAPPPTNSILPQVPVPPPVSTPAVGPPVITPERMQAIQTALRGAEQTVRNLQRAIGEARAKGETQLAERLMVQFTEKTTAYMKFKTNIQAMLAQQQRAAALAHAQQAMAAQQGQAAQANAQQAHPMQPGQQLGQPPQPPPQQVQAQQSQLAKAQPQQAPAQPPQGVAQGPPPSQAQGPSPVPQASPMKQDDVPMGFADSGNSMMPSQPPPPSTSAELPVPVPGHMRSLSGSGGPPRPMMPMNPAAMGGASPMITQQMQKMIEQKERARQSSAQMKRDSVAVWQGLLTWSGTNPAGGSRDVSSYVVASSTTRETCHVETWPTKLTLKMSETPAVPLPDLQTWMKRTEPAVCTFKANPTAEVPQHNEMAYKAFVAILLKQKSYFIGSWTLPNGRHSNNLLIFPVQAMGLVGAFFPINGIPDMPKPLNPSLIPNPTPPNPAAPPAQGQAPPQLSAAAGPQLMAAIDTYMKQRGVGIPPALIAQLVKLPPPERNQMMANIIRTGMEQRRQKMAAAAAAAGGVPAGLGGANPGIPASMGMPQMGMMQQMGQPQQQQHVHQQQQQPDMGSGFNHAQFGLPATAGMDGGVAGGMGGMGTGERGDVSRCYGERGFASYSKQR</sequence>
<feature type="compositionally biased region" description="Pro residues" evidence="2">
    <location>
        <begin position="705"/>
        <end position="722"/>
    </location>
</feature>
<dbReference type="Proteomes" id="UP000623467">
    <property type="component" value="Unassembled WGS sequence"/>
</dbReference>
<evidence type="ECO:0000256" key="2">
    <source>
        <dbReference type="SAM" id="MobiDB-lite"/>
    </source>
</evidence>
<feature type="region of interest" description="Disordered" evidence="2">
    <location>
        <begin position="705"/>
        <end position="734"/>
    </location>
</feature>
<protein>
    <recommendedName>
        <fullName evidence="4">Mediator of RNA polymerase II transcription subunit 25 von Willebrand factor type A domain-containing protein</fullName>
    </recommendedName>
</protein>
<feature type="region of interest" description="Disordered" evidence="2">
    <location>
        <begin position="394"/>
        <end position="531"/>
    </location>
</feature>
<feature type="compositionally biased region" description="Polar residues" evidence="2">
    <location>
        <begin position="238"/>
        <end position="261"/>
    </location>
</feature>
<evidence type="ECO:0000256" key="1">
    <source>
        <dbReference type="SAM" id="Coils"/>
    </source>
</evidence>
<feature type="coiled-coil region" evidence="1">
    <location>
        <begin position="316"/>
        <end position="343"/>
    </location>
</feature>
<name>A0A8H7D0K1_9AGAR</name>
<feature type="compositionally biased region" description="Low complexity" evidence="2">
    <location>
        <begin position="394"/>
        <end position="416"/>
    </location>
</feature>
<dbReference type="EMBL" id="JACAZH010000010">
    <property type="protein sequence ID" value="KAF7357489.1"/>
    <property type="molecule type" value="Genomic_DNA"/>
</dbReference>
<keyword evidence="6" id="KW-1185">Reference proteome</keyword>
<evidence type="ECO:0000313" key="6">
    <source>
        <dbReference type="Proteomes" id="UP000623467"/>
    </source>
</evidence>
<evidence type="ECO:0000256" key="3">
    <source>
        <dbReference type="SAM" id="SignalP"/>
    </source>
</evidence>
<accession>A0A8H7D0K1</accession>
<dbReference type="InterPro" id="IPR021419">
    <property type="entry name" value="Mediator_Med25_VWA"/>
</dbReference>
<evidence type="ECO:0000313" key="5">
    <source>
        <dbReference type="EMBL" id="KAF7357489.1"/>
    </source>
</evidence>
<gene>
    <name evidence="5" type="ORF">MSAN_01345100</name>
</gene>
<dbReference type="Pfam" id="PF11265">
    <property type="entry name" value="Med25_VWA"/>
    <property type="match status" value="1"/>
</dbReference>
<feature type="compositionally biased region" description="Pro residues" evidence="2">
    <location>
        <begin position="451"/>
        <end position="465"/>
    </location>
</feature>
<evidence type="ECO:0000259" key="4">
    <source>
        <dbReference type="Pfam" id="PF11265"/>
    </source>
</evidence>
<feature type="domain" description="Mediator of RNA polymerase II transcription subunit 25 von Willebrand factor type A" evidence="4">
    <location>
        <begin position="8"/>
        <end position="211"/>
    </location>
</feature>
<reference evidence="5" key="1">
    <citation type="submission" date="2020-05" db="EMBL/GenBank/DDBJ databases">
        <title>Mycena genomes resolve the evolution of fungal bioluminescence.</title>
        <authorList>
            <person name="Tsai I.J."/>
        </authorList>
    </citation>
    <scope>NUCLEOTIDE SEQUENCE</scope>
    <source>
        <strain evidence="5">160909Yilan</strain>
    </source>
</reference>
<keyword evidence="1" id="KW-0175">Coiled coil</keyword>